<keyword evidence="3" id="KW-0378">Hydrolase</keyword>
<evidence type="ECO:0000256" key="1">
    <source>
        <dbReference type="ARBA" id="ARBA00001947"/>
    </source>
</evidence>
<feature type="domain" description="Amidohydrolase-related" evidence="2">
    <location>
        <begin position="5"/>
        <end position="110"/>
    </location>
</feature>
<dbReference type="InterPro" id="IPR050378">
    <property type="entry name" value="Metallo-dep_Hydrolases_sf"/>
</dbReference>
<dbReference type="EMBL" id="DRBW01000031">
    <property type="protein sequence ID" value="HDM89746.1"/>
    <property type="molecule type" value="Genomic_DNA"/>
</dbReference>
<dbReference type="InterPro" id="IPR011059">
    <property type="entry name" value="Metal-dep_hydrolase_composite"/>
</dbReference>
<dbReference type="PANTHER" id="PTHR11647">
    <property type="entry name" value="HYDRANTOINASE/DIHYDROPYRIMIDINASE FAMILY MEMBER"/>
    <property type="match status" value="1"/>
</dbReference>
<dbReference type="AlphaFoldDB" id="A0A7C0X7Z8"/>
<name>A0A7C0X7Z8_UNCW3</name>
<organism evidence="3">
    <name type="scientific">candidate division WOR-3 bacterium</name>
    <dbReference type="NCBI Taxonomy" id="2052148"/>
    <lineage>
        <taxon>Bacteria</taxon>
        <taxon>Bacteria division WOR-3</taxon>
    </lineage>
</organism>
<dbReference type="GO" id="GO:0005829">
    <property type="term" value="C:cytosol"/>
    <property type="evidence" value="ECO:0007669"/>
    <property type="project" value="TreeGrafter"/>
</dbReference>
<dbReference type="InterPro" id="IPR032466">
    <property type="entry name" value="Metal_Hydrolase"/>
</dbReference>
<feature type="non-terminal residue" evidence="3">
    <location>
        <position position="1"/>
    </location>
</feature>
<dbReference type="Proteomes" id="UP000885931">
    <property type="component" value="Unassembled WGS sequence"/>
</dbReference>
<dbReference type="InterPro" id="IPR006680">
    <property type="entry name" value="Amidohydro-rel"/>
</dbReference>
<dbReference type="PANTHER" id="PTHR11647:SF1">
    <property type="entry name" value="COLLAPSIN RESPONSE MEDIATOR PROTEIN"/>
    <property type="match status" value="1"/>
</dbReference>
<comment type="cofactor">
    <cofactor evidence="1">
        <name>Zn(2+)</name>
        <dbReference type="ChEBI" id="CHEBI:29105"/>
    </cofactor>
</comment>
<dbReference type="Gene3D" id="2.30.40.10">
    <property type="entry name" value="Urease, subunit C, domain 1"/>
    <property type="match status" value="1"/>
</dbReference>
<comment type="caution">
    <text evidence="3">The sequence shown here is derived from an EMBL/GenBank/DDBJ whole genome shotgun (WGS) entry which is preliminary data.</text>
</comment>
<dbReference type="SUPFAM" id="SSF51556">
    <property type="entry name" value="Metallo-dependent hydrolases"/>
    <property type="match status" value="1"/>
</dbReference>
<dbReference type="Gene3D" id="3.20.20.140">
    <property type="entry name" value="Metal-dependent hydrolases"/>
    <property type="match status" value="1"/>
</dbReference>
<evidence type="ECO:0000259" key="2">
    <source>
        <dbReference type="Pfam" id="PF01979"/>
    </source>
</evidence>
<protein>
    <submittedName>
        <fullName evidence="3">Dihydropyrimidinase</fullName>
        <ecNumber evidence="3">3.5.2.-</ecNumber>
    </submittedName>
</protein>
<dbReference type="SUPFAM" id="SSF51338">
    <property type="entry name" value="Composite domain of metallo-dependent hydrolases"/>
    <property type="match status" value="1"/>
</dbReference>
<dbReference type="GO" id="GO:0016812">
    <property type="term" value="F:hydrolase activity, acting on carbon-nitrogen (but not peptide) bonds, in cyclic amides"/>
    <property type="evidence" value="ECO:0007669"/>
    <property type="project" value="TreeGrafter"/>
</dbReference>
<reference evidence="3" key="1">
    <citation type="journal article" date="2020" name="mSystems">
        <title>Genome- and Community-Level Interaction Insights into Carbon Utilization and Element Cycling Functions of Hydrothermarchaeota in Hydrothermal Sediment.</title>
        <authorList>
            <person name="Zhou Z."/>
            <person name="Liu Y."/>
            <person name="Xu W."/>
            <person name="Pan J."/>
            <person name="Luo Z.H."/>
            <person name="Li M."/>
        </authorList>
    </citation>
    <scope>NUCLEOTIDE SEQUENCE [LARGE SCALE GENOMIC DNA]</scope>
    <source>
        <strain evidence="3">HyVt-237</strain>
    </source>
</reference>
<evidence type="ECO:0000313" key="3">
    <source>
        <dbReference type="EMBL" id="HDM89746.1"/>
    </source>
</evidence>
<sequence>EDNLALREGIKDGTIDTVATDHAAYSTEQKLLGGKEFHRTPSGLPGTETLLPLLYTYGVSAGEISLSRLAELISGNPARIFGLRDKGRIEEGAHADLMAVDPHKEVLLERDSLHGGTDFCPYHGFKVKGLPVFTLRRGELILEKGQFVGVRGKGSYIYQS</sequence>
<dbReference type="Pfam" id="PF01979">
    <property type="entry name" value="Amidohydro_1"/>
    <property type="match status" value="1"/>
</dbReference>
<gene>
    <name evidence="3" type="ORF">ENG67_00875</name>
</gene>
<accession>A0A7C0X7Z8</accession>
<proteinExistence type="predicted"/>
<dbReference type="EC" id="3.5.2.-" evidence="3"/>